<accession>A0A2K8Z1P7</accession>
<dbReference type="Proteomes" id="UP000232883">
    <property type="component" value="Chromosome"/>
</dbReference>
<evidence type="ECO:0000313" key="1">
    <source>
        <dbReference type="EMBL" id="AUD03806.1"/>
    </source>
</evidence>
<proteinExistence type="predicted"/>
<organism evidence="1 2">
    <name type="scientific">Spirosoma pollinicola</name>
    <dbReference type="NCBI Taxonomy" id="2057025"/>
    <lineage>
        <taxon>Bacteria</taxon>
        <taxon>Pseudomonadati</taxon>
        <taxon>Bacteroidota</taxon>
        <taxon>Cytophagia</taxon>
        <taxon>Cytophagales</taxon>
        <taxon>Cytophagaceae</taxon>
        <taxon>Spirosoma</taxon>
    </lineage>
</organism>
<name>A0A2K8Z1P7_9BACT</name>
<sequence>MKKNAAFIKLEPTRKFPLSDSATFIRRITSVHDNSLMLLKETGKNLGYCRGNKFVARRFFVQWDLKNKDAYLKYKRLNFRIVSKNVTTRCKLYLLDDRINSFKNEYVWIVWVIINFIA</sequence>
<evidence type="ECO:0000313" key="2">
    <source>
        <dbReference type="Proteomes" id="UP000232883"/>
    </source>
</evidence>
<dbReference type="AlphaFoldDB" id="A0A2K8Z1P7"/>
<keyword evidence="2" id="KW-1185">Reference proteome</keyword>
<dbReference type="KEGG" id="spir:CWM47_19415"/>
<protein>
    <submittedName>
        <fullName evidence="1">Uncharacterized protein</fullName>
    </submittedName>
</protein>
<gene>
    <name evidence="1" type="ORF">CWM47_19415</name>
</gene>
<dbReference type="EMBL" id="CP025096">
    <property type="protein sequence ID" value="AUD03806.1"/>
    <property type="molecule type" value="Genomic_DNA"/>
</dbReference>
<reference evidence="1 2" key="1">
    <citation type="submission" date="2017-11" db="EMBL/GenBank/DDBJ databases">
        <title>Taxonomic description and genome sequences of Spirosoma HA7 sp. nov., isolated from pollen microhabitat of Corylus avellana.</title>
        <authorList>
            <person name="Ambika Manirajan B."/>
            <person name="Suarez C."/>
            <person name="Ratering S."/>
            <person name="Geissler-Plaum R."/>
            <person name="Cardinale M."/>
            <person name="Sylvia S."/>
        </authorList>
    </citation>
    <scope>NUCLEOTIDE SEQUENCE [LARGE SCALE GENOMIC DNA]</scope>
    <source>
        <strain evidence="1 2">HA7</strain>
    </source>
</reference>